<comment type="caution">
    <text evidence="1">The sequence shown here is derived from an EMBL/GenBank/DDBJ whole genome shotgun (WGS) entry which is preliminary data.</text>
</comment>
<keyword evidence="2" id="KW-1185">Reference proteome</keyword>
<dbReference type="AlphaFoldDB" id="A0A3A2Z2M7"/>
<dbReference type="Proteomes" id="UP000266188">
    <property type="component" value="Unassembled WGS sequence"/>
</dbReference>
<organism evidence="1 2">
    <name type="scientific">Aspergillus sclerotialis</name>
    <dbReference type="NCBI Taxonomy" id="2070753"/>
    <lineage>
        <taxon>Eukaryota</taxon>
        <taxon>Fungi</taxon>
        <taxon>Dikarya</taxon>
        <taxon>Ascomycota</taxon>
        <taxon>Pezizomycotina</taxon>
        <taxon>Eurotiomycetes</taxon>
        <taxon>Eurotiomycetidae</taxon>
        <taxon>Eurotiales</taxon>
        <taxon>Aspergillaceae</taxon>
        <taxon>Aspergillus</taxon>
        <taxon>Aspergillus subgen. Polypaecilum</taxon>
    </lineage>
</organism>
<evidence type="ECO:0000313" key="2">
    <source>
        <dbReference type="Proteomes" id="UP000266188"/>
    </source>
</evidence>
<dbReference type="EMBL" id="MVGC01001251">
    <property type="protein sequence ID" value="RJE17279.1"/>
    <property type="molecule type" value="Genomic_DNA"/>
</dbReference>
<proteinExistence type="predicted"/>
<evidence type="ECO:0000313" key="1">
    <source>
        <dbReference type="EMBL" id="RJE17279.1"/>
    </source>
</evidence>
<protein>
    <submittedName>
        <fullName evidence="1">Uncharacterized protein</fullName>
    </submittedName>
</protein>
<name>A0A3A2Z2M7_9EURO</name>
<reference evidence="2" key="1">
    <citation type="submission" date="2017-02" db="EMBL/GenBank/DDBJ databases">
        <authorList>
            <person name="Tafer H."/>
            <person name="Lopandic K."/>
        </authorList>
    </citation>
    <scope>NUCLEOTIDE SEQUENCE [LARGE SCALE GENOMIC DNA]</scope>
    <source>
        <strain evidence="2">CBS 366.77</strain>
    </source>
</reference>
<accession>A0A3A2Z2M7</accession>
<sequence length="85" mass="9539">MGLPQHATRFGSADSRYLCCVPGSMRGYWLMLAKHGQQQRTFKITIVPEIGREGARRKSGEANDIMFEGQSMDRASDASLLHLLR</sequence>
<gene>
    <name evidence="1" type="ORF">PHISCL_10384</name>
</gene>